<evidence type="ECO:0008006" key="4">
    <source>
        <dbReference type="Google" id="ProtNLM"/>
    </source>
</evidence>
<proteinExistence type="predicted"/>
<reference evidence="2 3" key="1">
    <citation type="submission" date="2020-01" db="EMBL/GenBank/DDBJ databases">
        <title>Genomes assembled from Gulf of Kutch pelagic sediment metagenomes.</title>
        <authorList>
            <person name="Chandrashekar M."/>
            <person name="Mahajan M.S."/>
            <person name="Dave K.J."/>
            <person name="Vatsa P."/>
            <person name="Nathani N.M."/>
        </authorList>
    </citation>
    <scope>NUCLEOTIDE SEQUENCE [LARGE SCALE GENOMIC DNA]</scope>
    <source>
        <strain evidence="2">KS3-K002</strain>
    </source>
</reference>
<dbReference type="EMBL" id="JAACAK010000046">
    <property type="protein sequence ID" value="NIR74487.1"/>
    <property type="molecule type" value="Genomic_DNA"/>
</dbReference>
<feature type="chain" id="PRO_5042157910" description="Lipoprotein" evidence="1">
    <location>
        <begin position="22"/>
        <end position="191"/>
    </location>
</feature>
<accession>A0AAE4Z883</accession>
<dbReference type="PROSITE" id="PS51257">
    <property type="entry name" value="PROKAR_LIPOPROTEIN"/>
    <property type="match status" value="1"/>
</dbReference>
<comment type="caution">
    <text evidence="2">The sequence shown here is derived from an EMBL/GenBank/DDBJ whole genome shotgun (WGS) entry which is preliminary data.</text>
</comment>
<name>A0AAE4Z883_9BACT</name>
<sequence length="191" mass="19218">MRTLNLRLASVLLAAAFLGCGGDSTGTDGEAMTEEAAAVMAGEILGALVGALDSPSGAPAPSAPVAINVQYSHRHFCPAAGHVDVSGSLTGSFDSETGSGSAWLQVLATLTDCTFEVNGIASVLNGDPYLSTTGSFTWLNGAPATQQSIDIGGALDRDGQFCAINLSVIYSIDGTTTYSGTVCGYSINGSV</sequence>
<evidence type="ECO:0000313" key="3">
    <source>
        <dbReference type="Proteomes" id="UP000702544"/>
    </source>
</evidence>
<evidence type="ECO:0000256" key="1">
    <source>
        <dbReference type="SAM" id="SignalP"/>
    </source>
</evidence>
<protein>
    <recommendedName>
        <fullName evidence="4">Lipoprotein</fullName>
    </recommendedName>
</protein>
<keyword evidence="1" id="KW-0732">Signal</keyword>
<organism evidence="2 3">
    <name type="scientific">Candidatus Kutchimonas denitrificans</name>
    <dbReference type="NCBI Taxonomy" id="3056748"/>
    <lineage>
        <taxon>Bacteria</taxon>
        <taxon>Pseudomonadati</taxon>
        <taxon>Gemmatimonadota</taxon>
        <taxon>Gemmatimonadia</taxon>
        <taxon>Candidatus Palauibacterales</taxon>
        <taxon>Candidatus Palauibacteraceae</taxon>
        <taxon>Candidatus Kutchimonas</taxon>
    </lineage>
</organism>
<feature type="signal peptide" evidence="1">
    <location>
        <begin position="1"/>
        <end position="21"/>
    </location>
</feature>
<dbReference type="Proteomes" id="UP000702544">
    <property type="component" value="Unassembled WGS sequence"/>
</dbReference>
<dbReference type="AlphaFoldDB" id="A0AAE4Z883"/>
<gene>
    <name evidence="2" type="ORF">GWO12_05175</name>
</gene>
<evidence type="ECO:0000313" key="2">
    <source>
        <dbReference type="EMBL" id="NIR74487.1"/>
    </source>
</evidence>